<dbReference type="FunCoup" id="R7T9J5">
    <property type="interactions" value="80"/>
</dbReference>
<evidence type="ECO:0000256" key="2">
    <source>
        <dbReference type="ARBA" id="ARBA00006434"/>
    </source>
</evidence>
<feature type="transmembrane region" description="Helical" evidence="12">
    <location>
        <begin position="164"/>
        <end position="183"/>
    </location>
</feature>
<keyword evidence="7" id="KW-0915">Sodium</keyword>
<keyword evidence="5 12" id="KW-0812">Transmembrane</keyword>
<feature type="transmembrane region" description="Helical" evidence="12">
    <location>
        <begin position="387"/>
        <end position="406"/>
    </location>
</feature>
<feature type="transmembrane region" description="Helical" evidence="12">
    <location>
        <begin position="54"/>
        <end position="75"/>
    </location>
</feature>
<keyword evidence="9 12" id="KW-0472">Membrane</keyword>
<dbReference type="GO" id="GO:0005886">
    <property type="term" value="C:plasma membrane"/>
    <property type="evidence" value="ECO:0007669"/>
    <property type="project" value="UniProtKB-SubCell"/>
</dbReference>
<dbReference type="NCBIfam" id="TIGR00813">
    <property type="entry name" value="sss"/>
    <property type="match status" value="1"/>
</dbReference>
<keyword evidence="10" id="KW-0739">Sodium transport</keyword>
<name>R7T9J5_CAPTE</name>
<evidence type="ECO:0000256" key="5">
    <source>
        <dbReference type="ARBA" id="ARBA00022692"/>
    </source>
</evidence>
<dbReference type="PROSITE" id="PS50283">
    <property type="entry name" value="NA_SOLUT_SYMP_3"/>
    <property type="match status" value="1"/>
</dbReference>
<feature type="transmembrane region" description="Helical" evidence="12">
    <location>
        <begin position="441"/>
        <end position="458"/>
    </location>
</feature>
<evidence type="ECO:0008006" key="16">
    <source>
        <dbReference type="Google" id="ProtNLM"/>
    </source>
</evidence>
<evidence type="ECO:0000256" key="3">
    <source>
        <dbReference type="ARBA" id="ARBA00022448"/>
    </source>
</evidence>
<feature type="transmembrane region" description="Helical" evidence="12">
    <location>
        <begin position="195"/>
        <end position="222"/>
    </location>
</feature>
<evidence type="ECO:0000256" key="6">
    <source>
        <dbReference type="ARBA" id="ARBA00022989"/>
    </source>
</evidence>
<evidence type="ECO:0000256" key="7">
    <source>
        <dbReference type="ARBA" id="ARBA00023053"/>
    </source>
</evidence>
<dbReference type="PANTHER" id="PTHR42985">
    <property type="entry name" value="SODIUM-COUPLED MONOCARBOXYLATE TRANSPORTER"/>
    <property type="match status" value="1"/>
</dbReference>
<dbReference type="EMBL" id="KB312238">
    <property type="protein sequence ID" value="ELT87639.1"/>
    <property type="molecule type" value="Genomic_DNA"/>
</dbReference>
<keyword evidence="8" id="KW-0406">Ion transport</keyword>
<organism evidence="13">
    <name type="scientific">Capitella teleta</name>
    <name type="common">Polychaete worm</name>
    <dbReference type="NCBI Taxonomy" id="283909"/>
    <lineage>
        <taxon>Eukaryota</taxon>
        <taxon>Metazoa</taxon>
        <taxon>Spiralia</taxon>
        <taxon>Lophotrochozoa</taxon>
        <taxon>Annelida</taxon>
        <taxon>Polychaeta</taxon>
        <taxon>Sedentaria</taxon>
        <taxon>Scolecida</taxon>
        <taxon>Capitellidae</taxon>
        <taxon>Capitella</taxon>
    </lineage>
</organism>
<evidence type="ECO:0000256" key="9">
    <source>
        <dbReference type="ARBA" id="ARBA00023136"/>
    </source>
</evidence>
<feature type="transmembrane region" description="Helical" evidence="12">
    <location>
        <begin position="242"/>
        <end position="260"/>
    </location>
</feature>
<comment type="similarity">
    <text evidence="2 11">Belongs to the sodium:solute symporter (SSF) (TC 2.A.21) family.</text>
</comment>
<dbReference type="OMA" id="MVGRIAM"/>
<dbReference type="InterPro" id="IPR051163">
    <property type="entry name" value="Sodium:Solute_Symporter_SSF"/>
</dbReference>
<comment type="subcellular location">
    <subcellularLocation>
        <location evidence="1">Cell membrane</location>
        <topology evidence="1">Multi-pass membrane protein</topology>
    </subcellularLocation>
</comment>
<dbReference type="AlphaFoldDB" id="R7T9J5"/>
<reference evidence="15" key="1">
    <citation type="submission" date="2012-12" db="EMBL/GenBank/DDBJ databases">
        <authorList>
            <person name="Hellsten U."/>
            <person name="Grimwood J."/>
            <person name="Chapman J.A."/>
            <person name="Shapiro H."/>
            <person name="Aerts A."/>
            <person name="Otillar R.P."/>
            <person name="Terry A.Y."/>
            <person name="Boore J.L."/>
            <person name="Simakov O."/>
            <person name="Marletaz F."/>
            <person name="Cho S.-J."/>
            <person name="Edsinger-Gonzales E."/>
            <person name="Havlak P."/>
            <person name="Kuo D.-H."/>
            <person name="Larsson T."/>
            <person name="Lv J."/>
            <person name="Arendt D."/>
            <person name="Savage R."/>
            <person name="Osoegawa K."/>
            <person name="de Jong P."/>
            <person name="Lindberg D.R."/>
            <person name="Seaver E.C."/>
            <person name="Weisblat D.A."/>
            <person name="Putnam N.H."/>
            <person name="Grigoriev I.V."/>
            <person name="Rokhsar D.S."/>
        </authorList>
    </citation>
    <scope>NUCLEOTIDE SEQUENCE</scope>
    <source>
        <strain evidence="15">I ESC-2004</strain>
    </source>
</reference>
<sequence>MDPSGANRTFQPADYSVFASVLAISLGIGIYYARKGKANVQTTDSFLMADRAMSVIPVAMSLFASFISAVAILGITAEMYTYGTQFWLISFGFVALIPMTAHVYLPVFYNLKLSSIHEYLELRFNRPCRLIASACFIIQTLLSNAIILYAPCLALSVVTGLNKWIAVFAVGLVCIVYTSIGGMRAVMWTDVFQMLILLGGLVAILIRGSIDMEGFGNIWAIMQERGRTDVWDFNPDPRVRHTFWSLTIGGCFNWLAVYGVNQAIVQRALATSSLRQAQYALYANVPGFGVIMSILCLCGCVVFAEYKDCDPLQGGRITSGDQLLPLYVMDRLYYPGLPGLFTSCIFSGALSSISSGLNSLATVTLKDFVMPFCPSMPEEKAILGSKLIAVIYGALMIAFTFIAANLGGVLQVAMGLNGMLGGPVLAVFTLGLLYPSANSKGAIAGLLTSVIMTIWMGFGQRMLRPSTPQLPLSIAGCYTFNTTSDFETAMSNTGNYTNSMWTTVAPEVVVEEGGPLDDFYRVSYIWWTIFGLIVCTIVGLVVSFITGE</sequence>
<keyword evidence="3" id="KW-0813">Transport</keyword>
<feature type="transmembrane region" description="Helical" evidence="12">
    <location>
        <begin position="332"/>
        <end position="350"/>
    </location>
</feature>
<feature type="transmembrane region" description="Helical" evidence="12">
    <location>
        <begin position="130"/>
        <end position="158"/>
    </location>
</feature>
<evidence type="ECO:0000313" key="13">
    <source>
        <dbReference type="EMBL" id="ELT87639.1"/>
    </source>
</evidence>
<feature type="transmembrane region" description="Helical" evidence="12">
    <location>
        <begin position="281"/>
        <end position="304"/>
    </location>
</feature>
<dbReference type="Gene3D" id="1.20.1730.10">
    <property type="entry name" value="Sodium/glucose cotransporter"/>
    <property type="match status" value="1"/>
</dbReference>
<evidence type="ECO:0000256" key="4">
    <source>
        <dbReference type="ARBA" id="ARBA00022475"/>
    </source>
</evidence>
<dbReference type="InterPro" id="IPR001734">
    <property type="entry name" value="Na/solute_symporter"/>
</dbReference>
<dbReference type="GO" id="GO:0006814">
    <property type="term" value="P:sodium ion transport"/>
    <property type="evidence" value="ECO:0007669"/>
    <property type="project" value="UniProtKB-KW"/>
</dbReference>
<feature type="transmembrane region" description="Helical" evidence="12">
    <location>
        <begin position="87"/>
        <end position="109"/>
    </location>
</feature>
<proteinExistence type="inferred from homology"/>
<dbReference type="EnsemblMetazoa" id="CapteT201574">
    <property type="protein sequence ID" value="CapteP201574"/>
    <property type="gene ID" value="CapteG201574"/>
</dbReference>
<accession>R7T9J5</accession>
<reference evidence="14" key="3">
    <citation type="submission" date="2015-06" db="UniProtKB">
        <authorList>
            <consortium name="EnsemblMetazoa"/>
        </authorList>
    </citation>
    <scope>IDENTIFICATION</scope>
</reference>
<keyword evidence="6 12" id="KW-1133">Transmembrane helix</keyword>
<gene>
    <name evidence="13" type="ORF">CAPTEDRAFT_201574</name>
</gene>
<dbReference type="EMBL" id="AMQN01015805">
    <property type="status" value="NOT_ANNOTATED_CDS"/>
    <property type="molecule type" value="Genomic_DNA"/>
</dbReference>
<dbReference type="PANTHER" id="PTHR42985:SF40">
    <property type="entry name" value="LD47995P-RELATED"/>
    <property type="match status" value="1"/>
</dbReference>
<protein>
    <recommendedName>
        <fullName evidence="16">Sodium-coupled monocarboxylate transporter 1</fullName>
    </recommendedName>
</protein>
<evidence type="ECO:0000256" key="1">
    <source>
        <dbReference type="ARBA" id="ARBA00004651"/>
    </source>
</evidence>
<reference evidence="13 15" key="2">
    <citation type="journal article" date="2013" name="Nature">
        <title>Insights into bilaterian evolution from three spiralian genomes.</title>
        <authorList>
            <person name="Simakov O."/>
            <person name="Marletaz F."/>
            <person name="Cho S.J."/>
            <person name="Edsinger-Gonzales E."/>
            <person name="Havlak P."/>
            <person name="Hellsten U."/>
            <person name="Kuo D.H."/>
            <person name="Larsson T."/>
            <person name="Lv J."/>
            <person name="Arendt D."/>
            <person name="Savage R."/>
            <person name="Osoegawa K."/>
            <person name="de Jong P."/>
            <person name="Grimwood J."/>
            <person name="Chapman J.A."/>
            <person name="Shapiro H."/>
            <person name="Aerts A."/>
            <person name="Otillar R.P."/>
            <person name="Terry A.Y."/>
            <person name="Boore J.L."/>
            <person name="Grigoriev I.V."/>
            <person name="Lindberg D.R."/>
            <person name="Seaver E.C."/>
            <person name="Weisblat D.A."/>
            <person name="Putnam N.H."/>
            <person name="Rokhsar D.S."/>
        </authorList>
    </citation>
    <scope>NUCLEOTIDE SEQUENCE</scope>
    <source>
        <strain evidence="13 15">I ESC-2004</strain>
    </source>
</reference>
<dbReference type="CDD" id="cd11492">
    <property type="entry name" value="SLC5sbd_NIS-SMVT"/>
    <property type="match status" value="1"/>
</dbReference>
<feature type="transmembrane region" description="Helical" evidence="12">
    <location>
        <begin position="412"/>
        <end position="434"/>
    </location>
</feature>
<dbReference type="Proteomes" id="UP000014760">
    <property type="component" value="Unassembled WGS sequence"/>
</dbReference>
<dbReference type="OrthoDB" id="6132759at2759"/>
<evidence type="ECO:0000313" key="15">
    <source>
        <dbReference type="Proteomes" id="UP000014760"/>
    </source>
</evidence>
<keyword evidence="15" id="KW-1185">Reference proteome</keyword>
<keyword evidence="4" id="KW-1003">Cell membrane</keyword>
<dbReference type="InterPro" id="IPR038377">
    <property type="entry name" value="Na/Glc_symporter_sf"/>
</dbReference>
<feature type="transmembrane region" description="Helical" evidence="12">
    <location>
        <begin position="524"/>
        <end position="545"/>
    </location>
</feature>
<evidence type="ECO:0000256" key="8">
    <source>
        <dbReference type="ARBA" id="ARBA00023065"/>
    </source>
</evidence>
<evidence type="ECO:0000256" key="11">
    <source>
        <dbReference type="RuleBase" id="RU362091"/>
    </source>
</evidence>
<evidence type="ECO:0000256" key="10">
    <source>
        <dbReference type="ARBA" id="ARBA00023201"/>
    </source>
</evidence>
<dbReference type="Pfam" id="PF00474">
    <property type="entry name" value="SSF"/>
    <property type="match status" value="1"/>
</dbReference>
<evidence type="ECO:0000313" key="14">
    <source>
        <dbReference type="EnsemblMetazoa" id="CapteP201574"/>
    </source>
</evidence>
<feature type="transmembrane region" description="Helical" evidence="12">
    <location>
        <begin position="15"/>
        <end position="33"/>
    </location>
</feature>
<dbReference type="HOGENOM" id="CLU_018808_11_1_1"/>
<dbReference type="GO" id="GO:0015293">
    <property type="term" value="F:symporter activity"/>
    <property type="evidence" value="ECO:0007669"/>
    <property type="project" value="TreeGrafter"/>
</dbReference>
<evidence type="ECO:0000256" key="12">
    <source>
        <dbReference type="SAM" id="Phobius"/>
    </source>
</evidence>